<name>A0A077AV59_9PROT</name>
<evidence type="ECO:0000256" key="1">
    <source>
        <dbReference type="SAM" id="Coils"/>
    </source>
</evidence>
<dbReference type="RefSeq" id="WP_038462646.1">
    <property type="nucleotide sequence ID" value="NZ_CP008941.1"/>
</dbReference>
<dbReference type="KEGG" id="paca:ID47_00175"/>
<evidence type="ECO:0000313" key="4">
    <source>
        <dbReference type="Proteomes" id="UP000028926"/>
    </source>
</evidence>
<dbReference type="HOGENOM" id="CLU_1105563_0_0_5"/>
<evidence type="ECO:0000313" key="3">
    <source>
        <dbReference type="EMBL" id="AIK95513.1"/>
    </source>
</evidence>
<dbReference type="Proteomes" id="UP000028926">
    <property type="component" value="Chromosome"/>
</dbReference>
<gene>
    <name evidence="3" type="ORF">ID47_00175</name>
</gene>
<proteinExistence type="predicted"/>
<dbReference type="EMBL" id="CP008941">
    <property type="protein sequence ID" value="AIK95513.1"/>
    <property type="molecule type" value="Genomic_DNA"/>
</dbReference>
<protein>
    <submittedName>
        <fullName evidence="3">Uncharacterized protein</fullName>
    </submittedName>
</protein>
<sequence length="251" mass="28295">MFKKLMILSLLSSSVMAMEKYDSTADINKLLSMPAPEAQQQYFLALSDEQKEQVYLDISEKVTPVASVKIRDGQVLKTTPIQGKQAEIQAHKVQLSILTASAKEAQNSLTKFLTAQTQLFITDLQRIKNNLTSPQQKDVEKFFFEELQKFSLISNSNLSQSNESFQNFVKRLASKCEVKEADIISNKGMRQAEAGKTYFLPFNRSQEKLKTAQATMLRLNEELTVLQNASKSPDSTLSIKMKTLLDALNQL</sequence>
<keyword evidence="4" id="KW-1185">Reference proteome</keyword>
<evidence type="ECO:0000256" key="2">
    <source>
        <dbReference type="SAM" id="SignalP"/>
    </source>
</evidence>
<organism evidence="3 4">
    <name type="scientific">Candidatus Odyssella acanthamoebae</name>
    <dbReference type="NCBI Taxonomy" id="91604"/>
    <lineage>
        <taxon>Bacteria</taxon>
        <taxon>Pseudomonadati</taxon>
        <taxon>Pseudomonadota</taxon>
        <taxon>Alphaproteobacteria</taxon>
        <taxon>Holosporales</taxon>
        <taxon>Candidatus Paracaedibacteraceae</taxon>
        <taxon>Candidatus Odyssella</taxon>
    </lineage>
</organism>
<reference evidence="3 4" key="1">
    <citation type="submission" date="2014-07" db="EMBL/GenBank/DDBJ databases">
        <title>Comparative genomic insights into amoeba endosymbionts belonging to the families of Holosporaceae and Candidatus Midichloriaceae within Rickettsiales.</title>
        <authorList>
            <person name="Wang Z."/>
            <person name="Wu M."/>
        </authorList>
    </citation>
    <scope>NUCLEOTIDE SEQUENCE [LARGE SCALE GENOMIC DNA]</scope>
    <source>
        <strain evidence="3">PRA3</strain>
    </source>
</reference>
<accession>A0A077AV59</accession>
<feature type="signal peptide" evidence="2">
    <location>
        <begin position="1"/>
        <end position="17"/>
    </location>
</feature>
<feature type="chain" id="PRO_5001717058" evidence="2">
    <location>
        <begin position="18"/>
        <end position="251"/>
    </location>
</feature>
<keyword evidence="1" id="KW-0175">Coiled coil</keyword>
<feature type="coiled-coil region" evidence="1">
    <location>
        <begin position="202"/>
        <end position="229"/>
    </location>
</feature>
<dbReference type="AlphaFoldDB" id="A0A077AV59"/>
<keyword evidence="2" id="KW-0732">Signal</keyword>